<sequence length="77" mass="8950">MIIGTSIISEKGQVTIPKEIREKLGIVQGDRLIFDLKDDLIVIKKSGTINLSEILNRQKPWKKSSVKFQRELREEWD</sequence>
<proteinExistence type="predicted"/>
<accession>A0A0F9I1K9</accession>
<organism evidence="2">
    <name type="scientific">marine sediment metagenome</name>
    <dbReference type="NCBI Taxonomy" id="412755"/>
    <lineage>
        <taxon>unclassified sequences</taxon>
        <taxon>metagenomes</taxon>
        <taxon>ecological metagenomes</taxon>
    </lineage>
</organism>
<reference evidence="2" key="1">
    <citation type="journal article" date="2015" name="Nature">
        <title>Complex archaea that bridge the gap between prokaryotes and eukaryotes.</title>
        <authorList>
            <person name="Spang A."/>
            <person name="Saw J.H."/>
            <person name="Jorgensen S.L."/>
            <person name="Zaremba-Niedzwiedzka K."/>
            <person name="Martijn J."/>
            <person name="Lind A.E."/>
            <person name="van Eijk R."/>
            <person name="Schleper C."/>
            <person name="Guy L."/>
            <person name="Ettema T.J."/>
        </authorList>
    </citation>
    <scope>NUCLEOTIDE SEQUENCE</scope>
</reference>
<dbReference type="Pfam" id="PF04014">
    <property type="entry name" value="MazE_antitoxin"/>
    <property type="match status" value="1"/>
</dbReference>
<dbReference type="InterPro" id="IPR007159">
    <property type="entry name" value="SpoVT-AbrB_dom"/>
</dbReference>
<dbReference type="GO" id="GO:0003677">
    <property type="term" value="F:DNA binding"/>
    <property type="evidence" value="ECO:0007669"/>
    <property type="project" value="InterPro"/>
</dbReference>
<comment type="caution">
    <text evidence="2">The sequence shown here is derived from an EMBL/GenBank/DDBJ whole genome shotgun (WGS) entry which is preliminary data.</text>
</comment>
<dbReference type="InterPro" id="IPR052975">
    <property type="entry name" value="Repressor-like_regulatory"/>
</dbReference>
<name>A0A0F9I1K9_9ZZZZ</name>
<dbReference type="NCBIfam" id="TIGR01439">
    <property type="entry name" value="lp_hng_hel_AbrB"/>
    <property type="match status" value="1"/>
</dbReference>
<dbReference type="SUPFAM" id="SSF89447">
    <property type="entry name" value="AbrB/MazE/MraZ-like"/>
    <property type="match status" value="1"/>
</dbReference>
<dbReference type="PANTHER" id="PTHR34860:SF6">
    <property type="entry name" value="REPRESSOR-LIKE PROTEIN SSO7C3"/>
    <property type="match status" value="1"/>
</dbReference>
<feature type="domain" description="SpoVT-AbrB" evidence="1">
    <location>
        <begin position="6"/>
        <end position="51"/>
    </location>
</feature>
<evidence type="ECO:0000313" key="2">
    <source>
        <dbReference type="EMBL" id="KKM21432.1"/>
    </source>
</evidence>
<gene>
    <name evidence="2" type="ORF">LCGC14_1635500</name>
</gene>
<dbReference type="AlphaFoldDB" id="A0A0F9I1K9"/>
<dbReference type="InterPro" id="IPR037914">
    <property type="entry name" value="SpoVT-AbrB_sf"/>
</dbReference>
<protein>
    <recommendedName>
        <fullName evidence="1">SpoVT-AbrB domain-containing protein</fullName>
    </recommendedName>
</protein>
<dbReference type="PANTHER" id="PTHR34860">
    <property type="entry name" value="REPRESSOR-LIKE PROTEIN SSO7C3"/>
    <property type="match status" value="1"/>
</dbReference>
<dbReference type="EMBL" id="LAZR01013551">
    <property type="protein sequence ID" value="KKM21432.1"/>
    <property type="molecule type" value="Genomic_DNA"/>
</dbReference>
<dbReference type="SMART" id="SM00966">
    <property type="entry name" value="SpoVT_AbrB"/>
    <property type="match status" value="1"/>
</dbReference>
<evidence type="ECO:0000259" key="1">
    <source>
        <dbReference type="SMART" id="SM00966"/>
    </source>
</evidence>
<dbReference type="Gene3D" id="2.10.260.10">
    <property type="match status" value="1"/>
</dbReference>